<dbReference type="GO" id="GO:0008168">
    <property type="term" value="F:methyltransferase activity"/>
    <property type="evidence" value="ECO:0007669"/>
    <property type="project" value="UniProtKB-KW"/>
</dbReference>
<name>A0ABT6KE45_9CYAN</name>
<dbReference type="RefSeq" id="WP_280801791.1">
    <property type="nucleotide sequence ID" value="NZ_JANQDF010000092.1"/>
</dbReference>
<dbReference type="CDD" id="cd02440">
    <property type="entry name" value="AdoMet_MTases"/>
    <property type="match status" value="1"/>
</dbReference>
<reference evidence="2 3" key="1">
    <citation type="journal article" date="2023" name="J. Phycol.">
        <title>Chrysosporum ovalisporum is synonymous with the true-branching cyanobacterium Umezakia natans (Nostocales/Aphanizomenonaceae).</title>
        <authorList>
            <person name="McGregor G.B."/>
            <person name="Sendall B.C."/>
            <person name="Niiyama Y."/>
            <person name="Tuji A."/>
            <person name="Willis A."/>
        </authorList>
    </citation>
    <scope>NUCLEOTIDE SEQUENCE [LARGE SCALE GENOMIC DNA]</scope>
    <source>
        <strain evidence="2 3">CS-531</strain>
    </source>
</reference>
<accession>A0ABT6KE45</accession>
<keyword evidence="1" id="KW-0808">Transferase</keyword>
<dbReference type="PANTHER" id="PTHR43861:SF3">
    <property type="entry name" value="PUTATIVE (AFU_ORTHOLOGUE AFUA_2G14390)-RELATED"/>
    <property type="match status" value="1"/>
</dbReference>
<sequence>MLTKSKKILCRACGSDRLVYLWDCAPFPNGLLEQVGLSDLSPGQLYRCQDCGLGQRLPCLTADELKQVYATAPGGAMDYELAKNAGWSRSKTLLLEYFQNQESISVLDVGCNEGKFLHNLPTHWHKFGVEGGIQPAKSAGAKGVNVIAQRLQDIDSKWHHCFDVVTMFDVFEHLINPLEGIDQAEYLLKPGGVLLISTGDMDAWTWRWFKGNHWYLQTPLHLSFATRQFFDYVEKKLPLKVKGVYQIPHQLGSSREVWDDRVKAAYYECWQRGGFWRLPQRAIFSIPQYSHLKHLTSVPWTMKLVDHFLVICLKPIF</sequence>
<evidence type="ECO:0000313" key="2">
    <source>
        <dbReference type="EMBL" id="MDH6106140.1"/>
    </source>
</evidence>
<dbReference type="InterPro" id="IPR029063">
    <property type="entry name" value="SAM-dependent_MTases_sf"/>
</dbReference>
<dbReference type="Proteomes" id="UP001159386">
    <property type="component" value="Unassembled WGS sequence"/>
</dbReference>
<organism evidence="2 3">
    <name type="scientific">Anabaenopsis tanganyikae CS-531</name>
    <dbReference type="NCBI Taxonomy" id="2785304"/>
    <lineage>
        <taxon>Bacteria</taxon>
        <taxon>Bacillati</taxon>
        <taxon>Cyanobacteriota</taxon>
        <taxon>Cyanophyceae</taxon>
        <taxon>Nostocales</taxon>
        <taxon>Nodulariaceae</taxon>
        <taxon>Anabaenopsis</taxon>
        <taxon>Anabaenopsis tanganyikae</taxon>
    </lineage>
</organism>
<comment type="caution">
    <text evidence="2">The sequence shown here is derived from an EMBL/GenBank/DDBJ whole genome shotgun (WGS) entry which is preliminary data.</text>
</comment>
<keyword evidence="3" id="KW-1185">Reference proteome</keyword>
<dbReference type="Gene3D" id="3.40.50.150">
    <property type="entry name" value="Vaccinia Virus protein VP39"/>
    <property type="match status" value="1"/>
</dbReference>
<dbReference type="PANTHER" id="PTHR43861">
    <property type="entry name" value="TRANS-ACONITATE 2-METHYLTRANSFERASE-RELATED"/>
    <property type="match status" value="1"/>
</dbReference>
<gene>
    <name evidence="2" type="ORF">NWP22_09720</name>
</gene>
<protein>
    <submittedName>
        <fullName evidence="2">Class I SAM-dependent methyltransferase</fullName>
    </submittedName>
</protein>
<proteinExistence type="predicted"/>
<keyword evidence="2" id="KW-0489">Methyltransferase</keyword>
<evidence type="ECO:0000313" key="3">
    <source>
        <dbReference type="Proteomes" id="UP001159386"/>
    </source>
</evidence>
<dbReference type="GO" id="GO:0032259">
    <property type="term" value="P:methylation"/>
    <property type="evidence" value="ECO:0007669"/>
    <property type="project" value="UniProtKB-KW"/>
</dbReference>
<evidence type="ECO:0000256" key="1">
    <source>
        <dbReference type="ARBA" id="ARBA00022679"/>
    </source>
</evidence>
<dbReference type="SUPFAM" id="SSF53335">
    <property type="entry name" value="S-adenosyl-L-methionine-dependent methyltransferases"/>
    <property type="match status" value="1"/>
</dbReference>
<dbReference type="EMBL" id="JANQDF010000092">
    <property type="protein sequence ID" value="MDH6106140.1"/>
    <property type="molecule type" value="Genomic_DNA"/>
</dbReference>
<dbReference type="Pfam" id="PF13489">
    <property type="entry name" value="Methyltransf_23"/>
    <property type="match status" value="1"/>
</dbReference>